<keyword evidence="3" id="KW-0597">Phosphoprotein</keyword>
<dbReference type="InterPro" id="IPR003661">
    <property type="entry name" value="HisK_dim/P_dom"/>
</dbReference>
<dbReference type="GO" id="GO:0016301">
    <property type="term" value="F:kinase activity"/>
    <property type="evidence" value="ECO:0007669"/>
    <property type="project" value="UniProtKB-KW"/>
</dbReference>
<evidence type="ECO:0000256" key="8">
    <source>
        <dbReference type="ARBA" id="ARBA00023012"/>
    </source>
</evidence>
<dbReference type="InterPro" id="IPR004358">
    <property type="entry name" value="Sig_transdc_His_kin-like_C"/>
</dbReference>
<evidence type="ECO:0000259" key="9">
    <source>
        <dbReference type="PROSITE" id="PS50109"/>
    </source>
</evidence>
<comment type="catalytic activity">
    <reaction evidence="1">
        <text>ATP + protein L-histidine = ADP + protein N-phospho-L-histidine.</text>
        <dbReference type="EC" id="2.7.13.3"/>
    </reaction>
</comment>
<dbReference type="InterPro" id="IPR036097">
    <property type="entry name" value="HisK_dim/P_sf"/>
</dbReference>
<dbReference type="CDD" id="cd00075">
    <property type="entry name" value="HATPase"/>
    <property type="match status" value="1"/>
</dbReference>
<evidence type="ECO:0000256" key="5">
    <source>
        <dbReference type="ARBA" id="ARBA00022741"/>
    </source>
</evidence>
<keyword evidence="7" id="KW-0067">ATP-binding</keyword>
<dbReference type="CDD" id="cd00082">
    <property type="entry name" value="HisKA"/>
    <property type="match status" value="1"/>
</dbReference>
<dbReference type="PANTHER" id="PTHR43711">
    <property type="entry name" value="TWO-COMPONENT HISTIDINE KINASE"/>
    <property type="match status" value="1"/>
</dbReference>
<dbReference type="InterPro" id="IPR003594">
    <property type="entry name" value="HATPase_dom"/>
</dbReference>
<evidence type="ECO:0000313" key="11">
    <source>
        <dbReference type="Proteomes" id="UP001646157"/>
    </source>
</evidence>
<sequence>MAQLKHDVIHYFIQNQKKMISNWHRELNQAPHNAYAPKQIYKNSEIIYEQFLKGFTLPPEQIDTYVKETACNIAEQRFQSDTNIGEFVYNLNLGRTEILKQFHQINNNLSEVQDSIDKINYFFDKFSFYTVSHYTNLKNELIEKKDQYIDSNHEDRLSLLGQMTSSFVHEFRNPLTSINGFVQLLRSEYPSISYLDIIASELEQLNFRISQFLLLSKKGSMEKEKSFFKLNELVEQVLTFLYPRILEVNVNVQTSLQEEVTIEGWKDEFRQVIINIIFNAIDVLDSLESKRKIWINTEILNSFVIIRISNNGPKIPDDIQSTIFEPFVTSKSSGTGLGLFVCKEIVDQHGGDLSCTSNDHQTSFIIHIPIYKQK</sequence>
<evidence type="ECO:0000256" key="3">
    <source>
        <dbReference type="ARBA" id="ARBA00022553"/>
    </source>
</evidence>
<evidence type="ECO:0000256" key="4">
    <source>
        <dbReference type="ARBA" id="ARBA00022679"/>
    </source>
</evidence>
<dbReference type="SUPFAM" id="SSF55874">
    <property type="entry name" value="ATPase domain of HSP90 chaperone/DNA topoisomerase II/histidine kinase"/>
    <property type="match status" value="1"/>
</dbReference>
<dbReference type="Pfam" id="PF00512">
    <property type="entry name" value="HisKA"/>
    <property type="match status" value="1"/>
</dbReference>
<keyword evidence="8" id="KW-0902">Two-component regulatory system</keyword>
<dbReference type="SUPFAM" id="SSF47384">
    <property type="entry name" value="Homodimeric domain of signal transducing histidine kinase"/>
    <property type="match status" value="1"/>
</dbReference>
<proteinExistence type="predicted"/>
<name>A0ABS2NEU7_9BACI</name>
<reference evidence="10 11" key="1">
    <citation type="submission" date="2021-01" db="EMBL/GenBank/DDBJ databases">
        <title>Genomic Encyclopedia of Type Strains, Phase IV (KMG-IV): sequencing the most valuable type-strain genomes for metagenomic binning, comparative biology and taxonomic classification.</title>
        <authorList>
            <person name="Goeker M."/>
        </authorList>
    </citation>
    <scope>NUCLEOTIDE SEQUENCE [LARGE SCALE GENOMIC DNA]</scope>
    <source>
        <strain evidence="10 11">DSM 24834</strain>
    </source>
</reference>
<dbReference type="InterPro" id="IPR050736">
    <property type="entry name" value="Sensor_HK_Regulatory"/>
</dbReference>
<dbReference type="Gene3D" id="3.30.565.10">
    <property type="entry name" value="Histidine kinase-like ATPase, C-terminal domain"/>
    <property type="match status" value="1"/>
</dbReference>
<dbReference type="SMART" id="SM00387">
    <property type="entry name" value="HATPase_c"/>
    <property type="match status" value="1"/>
</dbReference>
<dbReference type="Pfam" id="PF02518">
    <property type="entry name" value="HATPase_c"/>
    <property type="match status" value="1"/>
</dbReference>
<keyword evidence="5" id="KW-0547">Nucleotide-binding</keyword>
<dbReference type="RefSeq" id="WP_205173609.1">
    <property type="nucleotide sequence ID" value="NZ_JAFBDZ010000003.1"/>
</dbReference>
<keyword evidence="6 10" id="KW-0418">Kinase</keyword>
<dbReference type="InterPro" id="IPR018984">
    <property type="entry name" value="Histidine_kinase_N"/>
</dbReference>
<dbReference type="Proteomes" id="UP001646157">
    <property type="component" value="Unassembled WGS sequence"/>
</dbReference>
<evidence type="ECO:0000256" key="7">
    <source>
        <dbReference type="ARBA" id="ARBA00022840"/>
    </source>
</evidence>
<dbReference type="EC" id="2.7.13.3" evidence="2"/>
<dbReference type="EMBL" id="JAFBDZ010000003">
    <property type="protein sequence ID" value="MBM7586379.1"/>
    <property type="molecule type" value="Genomic_DNA"/>
</dbReference>
<protein>
    <recommendedName>
        <fullName evidence="2">histidine kinase</fullName>
        <ecNumber evidence="2">2.7.13.3</ecNumber>
    </recommendedName>
</protein>
<gene>
    <name evidence="10" type="ORF">JOC86_002931</name>
</gene>
<feature type="domain" description="Histidine kinase" evidence="9">
    <location>
        <begin position="166"/>
        <end position="372"/>
    </location>
</feature>
<keyword evidence="4" id="KW-0808">Transferase</keyword>
<dbReference type="PRINTS" id="PR00344">
    <property type="entry name" value="BCTRLSENSOR"/>
</dbReference>
<dbReference type="SMART" id="SM00388">
    <property type="entry name" value="HisKA"/>
    <property type="match status" value="1"/>
</dbReference>
<keyword evidence="11" id="KW-1185">Reference proteome</keyword>
<comment type="caution">
    <text evidence="10">The sequence shown here is derived from an EMBL/GenBank/DDBJ whole genome shotgun (WGS) entry which is preliminary data.</text>
</comment>
<evidence type="ECO:0000313" key="10">
    <source>
        <dbReference type="EMBL" id="MBM7586379.1"/>
    </source>
</evidence>
<dbReference type="PROSITE" id="PS50109">
    <property type="entry name" value="HIS_KIN"/>
    <property type="match status" value="1"/>
</dbReference>
<evidence type="ECO:0000256" key="6">
    <source>
        <dbReference type="ARBA" id="ARBA00022777"/>
    </source>
</evidence>
<accession>A0ABS2NEU7</accession>
<evidence type="ECO:0000256" key="1">
    <source>
        <dbReference type="ARBA" id="ARBA00000085"/>
    </source>
</evidence>
<organism evidence="10 11">
    <name type="scientific">Rossellomorea pakistanensis</name>
    <dbReference type="NCBI Taxonomy" id="992288"/>
    <lineage>
        <taxon>Bacteria</taxon>
        <taxon>Bacillati</taxon>
        <taxon>Bacillota</taxon>
        <taxon>Bacilli</taxon>
        <taxon>Bacillales</taxon>
        <taxon>Bacillaceae</taxon>
        <taxon>Rossellomorea</taxon>
    </lineage>
</organism>
<dbReference type="InterPro" id="IPR005467">
    <property type="entry name" value="His_kinase_dom"/>
</dbReference>
<dbReference type="InterPro" id="IPR036890">
    <property type="entry name" value="HATPase_C_sf"/>
</dbReference>
<dbReference type="PANTHER" id="PTHR43711:SF26">
    <property type="entry name" value="SENSOR HISTIDINE KINASE RCSC"/>
    <property type="match status" value="1"/>
</dbReference>
<dbReference type="Pfam" id="PF09385">
    <property type="entry name" value="HisK_N"/>
    <property type="match status" value="1"/>
</dbReference>
<dbReference type="Gene3D" id="1.10.287.130">
    <property type="match status" value="1"/>
</dbReference>
<dbReference type="Gene3D" id="1.10.490.70">
    <property type="entry name" value="Histidine kinase N-terminal domain"/>
    <property type="match status" value="1"/>
</dbReference>
<evidence type="ECO:0000256" key="2">
    <source>
        <dbReference type="ARBA" id="ARBA00012438"/>
    </source>
</evidence>